<reference evidence="2" key="3">
    <citation type="submission" date="2025-09" db="UniProtKB">
        <authorList>
            <consortium name="Ensembl"/>
        </authorList>
    </citation>
    <scope>IDENTIFICATION</scope>
</reference>
<keyword evidence="1" id="KW-0732">Signal</keyword>
<dbReference type="Ensembl" id="ENSGWIT00000000462.1">
    <property type="protein sequence ID" value="ENSGWIP00000000414.1"/>
    <property type="gene ID" value="ENSGWIG00000000277.1"/>
</dbReference>
<dbReference type="Gene3D" id="1.20.1250.10">
    <property type="match status" value="1"/>
</dbReference>
<protein>
    <submittedName>
        <fullName evidence="2">Uncharacterized protein</fullName>
    </submittedName>
</protein>
<organism evidence="2 3">
    <name type="scientific">Gouania willdenowi</name>
    <name type="common">Blunt-snouted clingfish</name>
    <name type="synonym">Lepadogaster willdenowi</name>
    <dbReference type="NCBI Taxonomy" id="441366"/>
    <lineage>
        <taxon>Eukaryota</taxon>
        <taxon>Metazoa</taxon>
        <taxon>Chordata</taxon>
        <taxon>Craniata</taxon>
        <taxon>Vertebrata</taxon>
        <taxon>Euteleostomi</taxon>
        <taxon>Actinopterygii</taxon>
        <taxon>Neopterygii</taxon>
        <taxon>Teleostei</taxon>
        <taxon>Neoteleostei</taxon>
        <taxon>Acanthomorphata</taxon>
        <taxon>Ovalentaria</taxon>
        <taxon>Blenniimorphae</taxon>
        <taxon>Blenniiformes</taxon>
        <taxon>Gobiesocoidei</taxon>
        <taxon>Gobiesocidae</taxon>
        <taxon>Gobiesocinae</taxon>
        <taxon>Gouania</taxon>
    </lineage>
</organism>
<feature type="chain" id="PRO_5034567623" evidence="1">
    <location>
        <begin position="19"/>
        <end position="133"/>
    </location>
</feature>
<proteinExistence type="predicted"/>
<keyword evidence="3" id="KW-1185">Reference proteome</keyword>
<accession>A0A8C5D2H3</accession>
<evidence type="ECO:0000313" key="3">
    <source>
        <dbReference type="Proteomes" id="UP000694680"/>
    </source>
</evidence>
<dbReference type="InterPro" id="IPR009079">
    <property type="entry name" value="4_helix_cytokine-like_core"/>
</dbReference>
<name>A0A8C5D2H3_GOUWI</name>
<evidence type="ECO:0000256" key="1">
    <source>
        <dbReference type="SAM" id="SignalP"/>
    </source>
</evidence>
<reference evidence="2" key="2">
    <citation type="submission" date="2025-08" db="UniProtKB">
        <authorList>
            <consortium name="Ensembl"/>
        </authorList>
    </citation>
    <scope>IDENTIFICATION</scope>
</reference>
<evidence type="ECO:0000313" key="2">
    <source>
        <dbReference type="Ensembl" id="ENSGWIP00000000414.1"/>
    </source>
</evidence>
<reference evidence="2" key="1">
    <citation type="submission" date="2020-06" db="EMBL/GenBank/DDBJ databases">
        <authorList>
            <consortium name="Wellcome Sanger Institute Data Sharing"/>
        </authorList>
    </citation>
    <scope>NUCLEOTIDE SEQUENCE [LARGE SCALE GENOMIC DNA]</scope>
</reference>
<feature type="signal peptide" evidence="1">
    <location>
        <begin position="1"/>
        <end position="18"/>
    </location>
</feature>
<dbReference type="Proteomes" id="UP000694680">
    <property type="component" value="Chromosome 6"/>
</dbReference>
<sequence>MFSSLCLLVLLGAVLVSAAPKQFITENLKSSQNLIADELGLKKPEVGSSPLFSSIIKSFNTTCQTSEDLELINATMDVYARIFSSVLHQNQSHHHLQGAPSLLSHVSDAQRSNVVSELTSLQQVMENLRSRLH</sequence>
<dbReference type="AlphaFoldDB" id="A0A8C5D2H3"/>